<dbReference type="Gene3D" id="1.50.10.10">
    <property type="match status" value="1"/>
</dbReference>
<evidence type="ECO:0000259" key="1">
    <source>
        <dbReference type="Pfam" id="PF17389"/>
    </source>
</evidence>
<dbReference type="InterPro" id="IPR035396">
    <property type="entry name" value="Bac_rhamnosid6H"/>
</dbReference>
<sequence>SSTCFTLTASNPSVTLDYGNEVGGFPFIDISNITASGIQIETRYSEAKASLDLPQADGPWTYSNGLSNTFRIETFDVSSTGRQQSFFIQGGQRWQALKLLSEERLTICGVGFASGNDIRAPEDLPGQFESSNDMYNKVWALGVRSTQLSCIAKGTAPSTWKITEDGAFIRGQAPAQSTLGTSFSNYTLTFSTKIARGGVGWRAAAGLKGYGPYFVLTSEYPEGTFLNTNRTLLPPNTLVANFGWSLVNQTTLITGPNVYYTRPFDVKQDVWYKISTSVNATGYTISIDGQGSVFVSNGLAPADWKSNRASSGDKTQGTWGFGPFQDQEAYYTNVIVKAANGTVVYRNNLTDASTLEEYGVSDSTHDVCLDGAKRDRLVWTGDYYHTQRIIGASTNDSDFSTGTLSYAFQWQAPSGSSFAGFSGMSAAMGASPNYGTDSAGYNLMDYQFLYVTAIADYFQFSGDYSFLSSYWLQLKTLVEALLLVVDRDSGLVSTGPYPGYFFLGLPSGTAPSASFVLALNKAASLARAVGENNTANSWEATATSIKNAVNTQLWNAEVSTYVQSIDNLDSFSINDIAFAILSGVAPTERAASAIAALDTLRLGIGYKSTSTVTTPANETSLSPNYLGFLLEALLKTSEDFAFLSSVNATNTTIKIPPQVSNAISVLLDQLWPAMVTNDLFATGSAWEYVYGDGRPGLDAYTSHAHPWGGAPTYVLSEYVLGVRATSPGYKTWEFVPSVSVTRDVDVEWVKGRMPAPGGGIEAE</sequence>
<dbReference type="Gene3D" id="2.60.420.10">
    <property type="entry name" value="Maltose phosphorylase, domain 3"/>
    <property type="match status" value="1"/>
</dbReference>
<dbReference type="EMBL" id="ML995475">
    <property type="protein sequence ID" value="KAF2146983.1"/>
    <property type="molecule type" value="Genomic_DNA"/>
</dbReference>
<dbReference type="GO" id="GO:0016787">
    <property type="term" value="F:hydrolase activity"/>
    <property type="evidence" value="ECO:0007669"/>
    <property type="project" value="UniProtKB-KW"/>
</dbReference>
<reference evidence="2" key="1">
    <citation type="journal article" date="2020" name="Stud. Mycol.">
        <title>101 Dothideomycetes genomes: a test case for predicting lifestyles and emergence of pathogens.</title>
        <authorList>
            <person name="Haridas S."/>
            <person name="Albert R."/>
            <person name="Binder M."/>
            <person name="Bloem J."/>
            <person name="Labutti K."/>
            <person name="Salamov A."/>
            <person name="Andreopoulos B."/>
            <person name="Baker S."/>
            <person name="Barry K."/>
            <person name="Bills G."/>
            <person name="Bluhm B."/>
            <person name="Cannon C."/>
            <person name="Castanera R."/>
            <person name="Culley D."/>
            <person name="Daum C."/>
            <person name="Ezra D."/>
            <person name="Gonzalez J."/>
            <person name="Henrissat B."/>
            <person name="Kuo A."/>
            <person name="Liang C."/>
            <person name="Lipzen A."/>
            <person name="Lutzoni F."/>
            <person name="Magnuson J."/>
            <person name="Mondo S."/>
            <person name="Nolan M."/>
            <person name="Ohm R."/>
            <person name="Pangilinan J."/>
            <person name="Park H.-J."/>
            <person name="Ramirez L."/>
            <person name="Alfaro M."/>
            <person name="Sun H."/>
            <person name="Tritt A."/>
            <person name="Yoshinaga Y."/>
            <person name="Zwiers L.-H."/>
            <person name="Turgeon B."/>
            <person name="Goodwin S."/>
            <person name="Spatafora J."/>
            <person name="Crous P."/>
            <person name="Grigoriev I."/>
        </authorList>
    </citation>
    <scope>NUCLEOTIDE SEQUENCE</scope>
    <source>
        <strain evidence="2">CBS 121167</strain>
    </source>
</reference>
<dbReference type="GO" id="GO:0005975">
    <property type="term" value="P:carbohydrate metabolic process"/>
    <property type="evidence" value="ECO:0007669"/>
    <property type="project" value="InterPro"/>
</dbReference>
<name>A0A6A6BUG4_9PEZI</name>
<dbReference type="RefSeq" id="XP_033402691.1">
    <property type="nucleotide sequence ID" value="XM_033545260.1"/>
</dbReference>
<dbReference type="Pfam" id="PF17389">
    <property type="entry name" value="Bac_rhamnosid6H"/>
    <property type="match status" value="1"/>
</dbReference>
<dbReference type="OrthoDB" id="10036721at2759"/>
<keyword evidence="3" id="KW-1185">Reference proteome</keyword>
<feature type="domain" description="Alpha-L-rhamnosidase six-hairpin glycosidase" evidence="1">
    <location>
        <begin position="357"/>
        <end position="653"/>
    </location>
</feature>
<dbReference type="PANTHER" id="PTHR34987:SF4">
    <property type="entry name" value="ALPHA-L-RHAMNOSIDASE C-TERMINAL DOMAIN-CONTAINING PROTEIN"/>
    <property type="match status" value="1"/>
</dbReference>
<dbReference type="SUPFAM" id="SSF48208">
    <property type="entry name" value="Six-hairpin glycosidases"/>
    <property type="match status" value="1"/>
</dbReference>
<evidence type="ECO:0000313" key="2">
    <source>
        <dbReference type="EMBL" id="KAF2146983.1"/>
    </source>
</evidence>
<accession>A0A6A6BUG4</accession>
<dbReference type="GeneID" id="54302760"/>
<keyword evidence="2" id="KW-0378">Hydrolase</keyword>
<proteinExistence type="predicted"/>
<dbReference type="InterPro" id="IPR008928">
    <property type="entry name" value="6-hairpin_glycosidase_sf"/>
</dbReference>
<gene>
    <name evidence="2" type="ORF">K452DRAFT_337335</name>
</gene>
<dbReference type="PANTHER" id="PTHR34987">
    <property type="entry name" value="C, PUTATIVE (AFU_ORTHOLOGUE AFUA_3G02880)-RELATED"/>
    <property type="match status" value="1"/>
</dbReference>
<organism evidence="2 3">
    <name type="scientific">Aplosporella prunicola CBS 121167</name>
    <dbReference type="NCBI Taxonomy" id="1176127"/>
    <lineage>
        <taxon>Eukaryota</taxon>
        <taxon>Fungi</taxon>
        <taxon>Dikarya</taxon>
        <taxon>Ascomycota</taxon>
        <taxon>Pezizomycotina</taxon>
        <taxon>Dothideomycetes</taxon>
        <taxon>Dothideomycetes incertae sedis</taxon>
        <taxon>Botryosphaeriales</taxon>
        <taxon>Aplosporellaceae</taxon>
        <taxon>Aplosporella</taxon>
    </lineage>
</organism>
<dbReference type="AlphaFoldDB" id="A0A6A6BUG4"/>
<protein>
    <submittedName>
        <fullName evidence="2">Glycoside hydrolase family 78 protein</fullName>
    </submittedName>
</protein>
<dbReference type="Proteomes" id="UP000799438">
    <property type="component" value="Unassembled WGS sequence"/>
</dbReference>
<feature type="non-terminal residue" evidence="2">
    <location>
        <position position="1"/>
    </location>
</feature>
<dbReference type="InterPro" id="IPR012341">
    <property type="entry name" value="6hp_glycosidase-like_sf"/>
</dbReference>
<evidence type="ECO:0000313" key="3">
    <source>
        <dbReference type="Proteomes" id="UP000799438"/>
    </source>
</evidence>